<reference evidence="2 3" key="1">
    <citation type="journal article" date="2018" name="BMC Genomics">
        <title>Genomic comparison of Trypanosoma conorhini and Trypanosoma rangeli to Trypanosoma cruzi strains of high and low virulence.</title>
        <authorList>
            <person name="Bradwell K.R."/>
            <person name="Koparde V.N."/>
            <person name="Matveyev A.V."/>
            <person name="Serrano M.G."/>
            <person name="Alves J.M."/>
            <person name="Parikh H."/>
            <person name="Huang B."/>
            <person name="Lee V."/>
            <person name="Espinosa-Alvarez O."/>
            <person name="Ortiz P.A."/>
            <person name="Costa-Martins A.G."/>
            <person name="Teixeira M.M."/>
            <person name="Buck G.A."/>
        </authorList>
    </citation>
    <scope>NUCLEOTIDE SEQUENCE [LARGE SCALE GENOMIC DNA]</scope>
    <source>
        <strain evidence="2 3">AM80</strain>
    </source>
</reference>
<gene>
    <name evidence="2" type="ORF">TraAM80_01500</name>
</gene>
<evidence type="ECO:0000256" key="1">
    <source>
        <dbReference type="SAM" id="Coils"/>
    </source>
</evidence>
<comment type="caution">
    <text evidence="2">The sequence shown here is derived from an EMBL/GenBank/DDBJ whole genome shotgun (WGS) entry which is preliminary data.</text>
</comment>
<dbReference type="GeneID" id="40325433"/>
<dbReference type="AlphaFoldDB" id="A0A3R7P077"/>
<keyword evidence="1" id="KW-0175">Coiled coil</keyword>
<sequence length="592" mass="66285">MEDVTPQLGWRKEEALNPRGDFGLDRNSFFGDKDENNEHNKLHIKRWKGCACDGFANNRSFIRLKQGLVGVATCLDTLSRITVQQKLLLGLSIEDSVPEILLGGEESYLGSELSTEPKFSCTTTAFSKQRTSTSEASTCTTLDDPRLRDGEMRVDATDPSGSAIIGGSIRHVTDSESLEVTQEVIVSERDCLSRLLVEAEEEMNDLKYTYEQRICQLQGELKSYQGMVVQLRDMENARHLESLSAAEKIARYEEELLTLCKLLVLSTEKEFSLSAKKESVEGIYGAQLQCLEDALVVAARMNTVLLENAERRDLAYCVAVKEIDNLRGKLMESRDEVKQEKEMYEDKMRAMEREVLFLRPFKERVDIVEEKLRRCAQHEKLVVKYEEELQQLRSSLREAEKLVLTLKREYAALSAGLNQTGTSDGGVFALSNVTVQTDLNVGSSGKVEVAESPSHMRSLTCEIGRLKQECRAYRDASETLKEDHSIGTHFLTAKLLKAESGQLAYPLQKDSQALRQESQAMNETTTQAVPGNGNTMSLLGDKKGGGRVGETSGLRPPFPVEFPFRMKDRHGYVEKWTLPDAGVVRPQVKGVS</sequence>
<organism evidence="2 3">
    <name type="scientific">Trypanosoma rangeli</name>
    <dbReference type="NCBI Taxonomy" id="5698"/>
    <lineage>
        <taxon>Eukaryota</taxon>
        <taxon>Discoba</taxon>
        <taxon>Euglenozoa</taxon>
        <taxon>Kinetoplastea</taxon>
        <taxon>Metakinetoplastina</taxon>
        <taxon>Trypanosomatida</taxon>
        <taxon>Trypanosomatidae</taxon>
        <taxon>Trypanosoma</taxon>
        <taxon>Herpetosoma</taxon>
    </lineage>
</organism>
<proteinExistence type="predicted"/>
<keyword evidence="3" id="KW-1185">Reference proteome</keyword>
<dbReference type="EMBL" id="MKGL01000030">
    <property type="protein sequence ID" value="RNF10573.1"/>
    <property type="molecule type" value="Genomic_DNA"/>
</dbReference>
<dbReference type="OMA" id="DMENARH"/>
<evidence type="ECO:0000313" key="2">
    <source>
        <dbReference type="EMBL" id="RNF10573.1"/>
    </source>
</evidence>
<dbReference type="OrthoDB" id="241749at2759"/>
<dbReference type="Proteomes" id="UP000283634">
    <property type="component" value="Unassembled WGS sequence"/>
</dbReference>
<protein>
    <submittedName>
        <fullName evidence="2">Uncharacterized protein</fullName>
    </submittedName>
</protein>
<accession>A0A3R7P077</accession>
<feature type="coiled-coil region" evidence="1">
    <location>
        <begin position="323"/>
        <end position="409"/>
    </location>
</feature>
<feature type="coiled-coil region" evidence="1">
    <location>
        <begin position="456"/>
        <end position="483"/>
    </location>
</feature>
<evidence type="ECO:0000313" key="3">
    <source>
        <dbReference type="Proteomes" id="UP000283634"/>
    </source>
</evidence>
<name>A0A3R7P077_TRYRA</name>
<dbReference type="RefSeq" id="XP_029241648.1">
    <property type="nucleotide sequence ID" value="XM_029378539.1"/>
</dbReference>